<dbReference type="AlphaFoldDB" id="A0A2S7N4T4"/>
<dbReference type="EMBL" id="PKOZ01000001">
    <property type="protein sequence ID" value="PQD97092.1"/>
    <property type="molecule type" value="Genomic_DNA"/>
</dbReference>
<protein>
    <submittedName>
        <fullName evidence="1">Uncharacterized protein</fullName>
    </submittedName>
</protein>
<evidence type="ECO:0000313" key="1">
    <source>
        <dbReference type="EMBL" id="PQD97092.1"/>
    </source>
</evidence>
<name>A0A2S7N4T4_9BACI</name>
<dbReference type="RefSeq" id="WP_104848187.1">
    <property type="nucleotide sequence ID" value="NZ_PKOZ01000001.1"/>
</dbReference>
<organism evidence="1 2">
    <name type="scientific">Pradoshia eiseniae</name>
    <dbReference type="NCBI Taxonomy" id="2064768"/>
    <lineage>
        <taxon>Bacteria</taxon>
        <taxon>Bacillati</taxon>
        <taxon>Bacillota</taxon>
        <taxon>Bacilli</taxon>
        <taxon>Bacillales</taxon>
        <taxon>Bacillaceae</taxon>
        <taxon>Pradoshia</taxon>
    </lineage>
</organism>
<evidence type="ECO:0000313" key="2">
    <source>
        <dbReference type="Proteomes" id="UP000239663"/>
    </source>
</evidence>
<dbReference type="OrthoDB" id="2990703at2"/>
<proteinExistence type="predicted"/>
<reference evidence="1 2" key="1">
    <citation type="submission" date="2017-12" db="EMBL/GenBank/DDBJ databases">
        <title>Taxonomic description and draft genome of Pradoshia cofamensis Gen. nov., sp. nov., a thermotolerant bacillale isolated from anterior gut of earthworm Eisenia fetida.</title>
        <authorList>
            <person name="Saha T."/>
            <person name="Chakraborty R."/>
        </authorList>
    </citation>
    <scope>NUCLEOTIDE SEQUENCE [LARGE SCALE GENOMIC DNA]</scope>
    <source>
        <strain evidence="1 2">EAG3</strain>
    </source>
</reference>
<comment type="caution">
    <text evidence="1">The sequence shown here is derived from an EMBL/GenBank/DDBJ whole genome shotgun (WGS) entry which is preliminary data.</text>
</comment>
<sequence length="169" mass="19523">MYYPLLSNLRRKQINNHDIDLLDWWLGTRRANTRRHLNPLQFSLDCKIDTDHSIRLFSLCALDENLGLLSVRYVSRCPNCDTVLSTQEQEFVPKIRDCYECGGKYNQDILKDKVEIYFSLNCAPQENIMKKEEVPIGGGQGKAVSLQGLMVRNMLETNDELSGLFECFL</sequence>
<keyword evidence="2" id="KW-1185">Reference proteome</keyword>
<dbReference type="Proteomes" id="UP000239663">
    <property type="component" value="Unassembled WGS sequence"/>
</dbReference>
<accession>A0A2S7N4T4</accession>
<gene>
    <name evidence="1" type="ORF">CYL18_04245</name>
</gene>